<dbReference type="Proteomes" id="UP001229421">
    <property type="component" value="Unassembled WGS sequence"/>
</dbReference>
<dbReference type="EMBL" id="JAUHHV010000006">
    <property type="protein sequence ID" value="KAK1422246.1"/>
    <property type="molecule type" value="Genomic_DNA"/>
</dbReference>
<keyword evidence="1" id="KW-0812">Transmembrane</keyword>
<feature type="transmembrane region" description="Helical" evidence="1">
    <location>
        <begin position="23"/>
        <end position="43"/>
    </location>
</feature>
<sequence>MRTTPQTPSISAHETWSTPRSSLLLFVGQNAVSGITSLGVIVYGCRVAMLRVEPCGLSEGLGYMVPRLRGTALGWFHRAAITLGS</sequence>
<accession>A0AAD8KJG4</accession>
<keyword evidence="1" id="KW-1133">Transmembrane helix</keyword>
<evidence type="ECO:0000256" key="1">
    <source>
        <dbReference type="SAM" id="Phobius"/>
    </source>
</evidence>
<reference evidence="2" key="1">
    <citation type="journal article" date="2023" name="bioRxiv">
        <title>Improved chromosome-level genome assembly for marigold (Tagetes erecta).</title>
        <authorList>
            <person name="Jiang F."/>
            <person name="Yuan L."/>
            <person name="Wang S."/>
            <person name="Wang H."/>
            <person name="Xu D."/>
            <person name="Wang A."/>
            <person name="Fan W."/>
        </authorList>
    </citation>
    <scope>NUCLEOTIDE SEQUENCE</scope>
    <source>
        <strain evidence="2">WSJ</strain>
        <tissue evidence="2">Leaf</tissue>
    </source>
</reference>
<evidence type="ECO:0000313" key="2">
    <source>
        <dbReference type="EMBL" id="KAK1422246.1"/>
    </source>
</evidence>
<dbReference type="AlphaFoldDB" id="A0AAD8KJG4"/>
<organism evidence="2 3">
    <name type="scientific">Tagetes erecta</name>
    <name type="common">African marigold</name>
    <dbReference type="NCBI Taxonomy" id="13708"/>
    <lineage>
        <taxon>Eukaryota</taxon>
        <taxon>Viridiplantae</taxon>
        <taxon>Streptophyta</taxon>
        <taxon>Embryophyta</taxon>
        <taxon>Tracheophyta</taxon>
        <taxon>Spermatophyta</taxon>
        <taxon>Magnoliopsida</taxon>
        <taxon>eudicotyledons</taxon>
        <taxon>Gunneridae</taxon>
        <taxon>Pentapetalae</taxon>
        <taxon>asterids</taxon>
        <taxon>campanulids</taxon>
        <taxon>Asterales</taxon>
        <taxon>Asteraceae</taxon>
        <taxon>Asteroideae</taxon>
        <taxon>Heliantheae alliance</taxon>
        <taxon>Tageteae</taxon>
        <taxon>Tagetes</taxon>
    </lineage>
</organism>
<evidence type="ECO:0000313" key="3">
    <source>
        <dbReference type="Proteomes" id="UP001229421"/>
    </source>
</evidence>
<gene>
    <name evidence="2" type="ORF">QVD17_25224</name>
</gene>
<keyword evidence="3" id="KW-1185">Reference proteome</keyword>
<name>A0AAD8KJG4_TARER</name>
<keyword evidence="1" id="KW-0472">Membrane</keyword>
<proteinExistence type="predicted"/>
<protein>
    <submittedName>
        <fullName evidence="2">Uncharacterized protein</fullName>
    </submittedName>
</protein>
<comment type="caution">
    <text evidence="2">The sequence shown here is derived from an EMBL/GenBank/DDBJ whole genome shotgun (WGS) entry which is preliminary data.</text>
</comment>